<proteinExistence type="predicted"/>
<dbReference type="RefSeq" id="WP_275278208.1">
    <property type="nucleotide sequence ID" value="NZ_CP119108.1"/>
</dbReference>
<dbReference type="EMBL" id="CP119108">
    <property type="protein sequence ID" value="WEG08881.1"/>
    <property type="molecule type" value="Genomic_DNA"/>
</dbReference>
<evidence type="ECO:0000313" key="2">
    <source>
        <dbReference type="Proteomes" id="UP001214553"/>
    </source>
</evidence>
<dbReference type="InterPro" id="IPR029033">
    <property type="entry name" value="His_PPase_superfam"/>
</dbReference>
<dbReference type="Pfam" id="PF00300">
    <property type="entry name" value="His_Phos_1"/>
    <property type="match status" value="1"/>
</dbReference>
<dbReference type="PIRSF" id="PIRSF000709">
    <property type="entry name" value="6PFK_2-Ptase"/>
    <property type="match status" value="1"/>
</dbReference>
<keyword evidence="2" id="KW-1185">Reference proteome</keyword>
<dbReference type="Proteomes" id="UP001214553">
    <property type="component" value="Chromosome"/>
</dbReference>
<dbReference type="Gene3D" id="3.40.50.1240">
    <property type="entry name" value="Phosphoglycerate mutase-like"/>
    <property type="match status" value="1"/>
</dbReference>
<organism evidence="1 2">
    <name type="scientific">Microbacterium horticulturae</name>
    <dbReference type="NCBI Taxonomy" id="3028316"/>
    <lineage>
        <taxon>Bacteria</taxon>
        <taxon>Bacillati</taxon>
        <taxon>Actinomycetota</taxon>
        <taxon>Actinomycetes</taxon>
        <taxon>Micrococcales</taxon>
        <taxon>Microbacteriaceae</taxon>
        <taxon>Microbacterium</taxon>
    </lineage>
</organism>
<name>A0ABY8C1F0_9MICO</name>
<accession>A0ABY8C1F0</accession>
<sequence length="204" mass="22070">MTTHFLPASSGPSVVLVRHGETAWSLSGRHTSTTDVALTATGEQQSRRIGEALRGMHFAQVLCSPRRRSRDTAVLAGFDEVDVDPDLAEWDYGALEGRTTREISAEIGHPWNLWTAHAPDPLPAETPDDVARRADAVIARLAESTAAGRDAVVFSHAHFLRVLAARWLSLPPTEGGRLALGAGSISELGFEHGARVVARWNMHV</sequence>
<evidence type="ECO:0000313" key="1">
    <source>
        <dbReference type="EMBL" id="WEG08881.1"/>
    </source>
</evidence>
<dbReference type="InterPro" id="IPR050275">
    <property type="entry name" value="PGM_Phosphatase"/>
</dbReference>
<dbReference type="PANTHER" id="PTHR48100">
    <property type="entry name" value="BROAD-SPECIFICITY PHOSPHATASE YOR283W-RELATED"/>
    <property type="match status" value="1"/>
</dbReference>
<dbReference type="SUPFAM" id="SSF53254">
    <property type="entry name" value="Phosphoglycerate mutase-like"/>
    <property type="match status" value="1"/>
</dbReference>
<protein>
    <submittedName>
        <fullName evidence="1">Histidine phosphatase family protein</fullName>
    </submittedName>
</protein>
<dbReference type="InterPro" id="IPR013078">
    <property type="entry name" value="His_Pase_superF_clade-1"/>
</dbReference>
<dbReference type="PANTHER" id="PTHR48100:SF15">
    <property type="entry name" value="SEDOHEPTULOSE 1,7-BISPHOSPHATASE"/>
    <property type="match status" value="1"/>
</dbReference>
<gene>
    <name evidence="1" type="ORF">PU630_16820</name>
</gene>
<dbReference type="SMART" id="SM00855">
    <property type="entry name" value="PGAM"/>
    <property type="match status" value="1"/>
</dbReference>
<reference evidence="1 2" key="1">
    <citation type="submission" date="2023-03" db="EMBL/GenBank/DDBJ databases">
        <title>Genome sequence of Microbacterium sp. KACC 23027.</title>
        <authorList>
            <person name="Kim S."/>
            <person name="Heo J."/>
            <person name="Kwon S.-W."/>
        </authorList>
    </citation>
    <scope>NUCLEOTIDE SEQUENCE [LARGE SCALE GENOMIC DNA]</scope>
    <source>
        <strain evidence="1 2">KACC 23027</strain>
    </source>
</reference>
<dbReference type="CDD" id="cd07067">
    <property type="entry name" value="HP_PGM_like"/>
    <property type="match status" value="1"/>
</dbReference>